<dbReference type="OrthoDB" id="6109at2759"/>
<evidence type="ECO:0000259" key="5">
    <source>
        <dbReference type="Pfam" id="PF10433"/>
    </source>
</evidence>
<comment type="caution">
    <text evidence="7">The sequence shown here is derived from an EMBL/GenBank/DDBJ whole genome shotgun (WGS) entry which is preliminary data.</text>
</comment>
<feature type="region of interest" description="Disordered" evidence="3">
    <location>
        <begin position="475"/>
        <end position="536"/>
    </location>
</feature>
<evidence type="ECO:0000256" key="2">
    <source>
        <dbReference type="ARBA" id="ARBA00023242"/>
    </source>
</evidence>
<proteinExistence type="predicted"/>
<organism evidence="7 8">
    <name type="scientific">Candolleomyces aberdarensis</name>
    <dbReference type="NCBI Taxonomy" id="2316362"/>
    <lineage>
        <taxon>Eukaryota</taxon>
        <taxon>Fungi</taxon>
        <taxon>Dikarya</taxon>
        <taxon>Basidiomycota</taxon>
        <taxon>Agaricomycotina</taxon>
        <taxon>Agaricomycetes</taxon>
        <taxon>Agaricomycetidae</taxon>
        <taxon>Agaricales</taxon>
        <taxon>Agaricineae</taxon>
        <taxon>Psathyrellaceae</taxon>
        <taxon>Candolleomyces</taxon>
    </lineage>
</organism>
<dbReference type="Pfam" id="PF03178">
    <property type="entry name" value="CPSF_A"/>
    <property type="match status" value="1"/>
</dbReference>
<dbReference type="Gene3D" id="2.130.10.10">
    <property type="entry name" value="YVTN repeat-like/Quinoprotein amine dehydrogenase"/>
    <property type="match status" value="2"/>
</dbReference>
<dbReference type="Gene3D" id="1.10.150.910">
    <property type="match status" value="1"/>
</dbReference>
<dbReference type="InterPro" id="IPR004871">
    <property type="entry name" value="RSE1/DDB1/CPSF1_C"/>
</dbReference>
<feature type="compositionally biased region" description="Gly residues" evidence="3">
    <location>
        <begin position="1000"/>
        <end position="1012"/>
    </location>
</feature>
<gene>
    <name evidence="7" type="ORF">EST38_g12662</name>
</gene>
<dbReference type="Pfam" id="PF10433">
    <property type="entry name" value="Beta-prop_RSE1_1st"/>
    <property type="match status" value="1"/>
</dbReference>
<dbReference type="Pfam" id="PF23726">
    <property type="entry name" value="Beta-prop_RSE1_2nd"/>
    <property type="match status" value="1"/>
</dbReference>
<dbReference type="InterPro" id="IPR015943">
    <property type="entry name" value="WD40/YVTN_repeat-like_dom_sf"/>
</dbReference>
<feature type="compositionally biased region" description="Acidic residues" evidence="3">
    <location>
        <begin position="499"/>
        <end position="510"/>
    </location>
</feature>
<name>A0A4Q2D1W3_9AGAR</name>
<dbReference type="STRING" id="2316362.A0A4Q2D1W3"/>
<dbReference type="InterPro" id="IPR018846">
    <property type="entry name" value="Beta-prop_RSE1/DDB1/CPSF1_1st"/>
</dbReference>
<evidence type="ECO:0000256" key="3">
    <source>
        <dbReference type="SAM" id="MobiDB-lite"/>
    </source>
</evidence>
<evidence type="ECO:0000259" key="4">
    <source>
        <dbReference type="Pfam" id="PF03178"/>
    </source>
</evidence>
<comment type="subcellular location">
    <subcellularLocation>
        <location evidence="1">Nucleus</location>
    </subcellularLocation>
</comment>
<keyword evidence="2" id="KW-0539">Nucleus</keyword>
<dbReference type="PANTHER" id="PTHR10644">
    <property type="entry name" value="DNA REPAIR/RNA PROCESSING CPSF FAMILY"/>
    <property type="match status" value="1"/>
</dbReference>
<feature type="domain" description="RSE1/DDB1/CPSF1 C-terminal" evidence="4">
    <location>
        <begin position="1205"/>
        <end position="1532"/>
    </location>
</feature>
<sequence>MQAVRQDILPASGVEFATSLKLIPTSPSKDLSLRHEFVSRVLCNLVVARSNLLRIFEIREEPAPIQASVEEEREKRALVRKGTEAVEGEAAMDTQGDGFISIGKTIQKTDVQQATVTRMYFVREHKLHGTVTGLSGVRIISSLEDKLDRLLVSFKDAKIALLEWSDAVHDLVPVSIHTYERAPQLMSLTAPLFRSQLRVDPLSRCAALGLPNHSIAILPFYQSQAELDTIDLPNDPTASTRDVPYSPSFILNFAVQVDSGILTVIDFVFLPGFNNPTLAVLYQTEQTWTGRLNEFKDTTKLVVFTLDISNQSYPILTKIEGLPHDCMYLIPCTEFLVGGLVVVSGDLIIYIDSTRRVALPVNGWGARISDLPLLPTTDANAMVGRGDLKLEGSRATFIDDKTLFLVLKDGTLYTVEVVAEGKTVTKLVMGTAPLAQTAIPAVIEPLRGEYGTAHFFVGSTVGPSVLLKAAHVEEEYTDEEDGTANGGEGSKTAVVDQGDTMDWDDDDDDLYGSSKPALPTASSSALTPATNATPKKTRTVLHLSLRDSLPAYGHISSLCFSLTQDGDKPVPELVCTTGTGVTGGFTLFQRDLPVRTKKKLLAVGGTRGLWALPVRQGVKSNAKSSGSGSGGGHGHTGGGAYIEKGVNPFKKEGYDTLVVSTDATPSPGLSRISTRNPNALPGKADVNITTRIPGTTVGAAPFFQRTAILVVMTNAIKVLEPGGLSIFRLFPYLLLPNVRSSLTTPFIILSFADGSERQIIQDTDGKMPRPKIRSCSISDPFVLVLREDDSLGLFIGETDRGKIRRKDMSPMGDRASRYLAGCFYTDVSGLFEKHYHNSAPATDAATATLQAVVNAGAKSQWLLLVRPQGVFEIWTLPKLALAFSNDGISALHNVLVDSHEPAALSLPQDPPRKAQEFDVEQILLAPIGESDPKPHLCVFLRSGQLTVYQGLPLGQSPAEPIQEPRASHLDVKFVKVTSIAFEIQRPYYEELVASSSNPGSAGGGPGGPGGEKGATPASAAGAAGAAAGSTGSGTGGAVGAGSSILAEHKKIPRVFVPFVTTPPVVPNPGGAPTSTTYSGVFFTGDRPNWIFGTDHGGVQIYPSGHSVVNAFTTCSMWEGRGDFLMYTEDGPTLLEWLPDFNYSYSLPSRSVPRGRSFSNVLFDPSTCLIVAASCMQAKFASYDEDGNRVWEADAPNVSDPLSETSALELISPDGWVTMDGFEFASNEYVNDVSIVTLETAATETGLKDFIAVGTTIDRGEDLAVKGAAYIFEIVEVVPDSAIAPTRWYKLRLRCRDDAKGPVTAVCGFQGYLVSSMGQKIFVRAFDSDERLVGVAFIDVGIYVTSLRTLKNLLLVGDVVKSVMFVAFQEDPYKLVLLAKDVEHHCITSADFFFTDDGELSIVTGDEEGVIRVYQHNPDDPDSRDGRHLLLRTEFHGQVEYRTSTVIAMRNKDDPSIPQSKLLMGATDGTLFSLTPVEENSFKRLQLLQGQLTRNIQHVAGLNPKAFRTVKNEYNSKPLLKGILDGNLLAHYESLPIARQNEMTQQIGTERHVVLKDWISLSGPW</sequence>
<dbReference type="InterPro" id="IPR058543">
    <property type="entry name" value="Beta-prop_RSE1/DDB1/CPSF1_2nd"/>
</dbReference>
<dbReference type="GO" id="GO:0005634">
    <property type="term" value="C:nucleus"/>
    <property type="evidence" value="ECO:0007669"/>
    <property type="project" value="UniProtKB-SubCell"/>
</dbReference>
<keyword evidence="8" id="KW-1185">Reference proteome</keyword>
<evidence type="ECO:0000256" key="1">
    <source>
        <dbReference type="ARBA" id="ARBA00004123"/>
    </source>
</evidence>
<accession>A0A4Q2D1W3</accession>
<reference evidence="7 8" key="1">
    <citation type="submission" date="2019-01" db="EMBL/GenBank/DDBJ databases">
        <title>Draft genome sequence of Psathyrella aberdarensis IHI B618.</title>
        <authorList>
            <person name="Buettner E."/>
            <person name="Kellner H."/>
        </authorList>
    </citation>
    <scope>NUCLEOTIDE SEQUENCE [LARGE SCALE GENOMIC DNA]</scope>
    <source>
        <strain evidence="7 8">IHI B618</strain>
    </source>
</reference>
<dbReference type="InterPro" id="IPR050358">
    <property type="entry name" value="RSE1/DDB1/CFT1"/>
</dbReference>
<evidence type="ECO:0000313" key="8">
    <source>
        <dbReference type="Proteomes" id="UP000290288"/>
    </source>
</evidence>
<evidence type="ECO:0000259" key="6">
    <source>
        <dbReference type="Pfam" id="PF23726"/>
    </source>
</evidence>
<feature type="domain" description="RSE1/DDB1/CPSF1 first beta-propeller" evidence="5">
    <location>
        <begin position="120"/>
        <end position="472"/>
    </location>
</feature>
<dbReference type="Proteomes" id="UP000290288">
    <property type="component" value="Unassembled WGS sequence"/>
</dbReference>
<dbReference type="GO" id="GO:0003676">
    <property type="term" value="F:nucleic acid binding"/>
    <property type="evidence" value="ECO:0007669"/>
    <property type="project" value="InterPro"/>
</dbReference>
<protein>
    <submittedName>
        <fullName evidence="7">Uncharacterized protein</fullName>
    </submittedName>
</protein>
<feature type="region of interest" description="Disordered" evidence="3">
    <location>
        <begin position="993"/>
        <end position="1018"/>
    </location>
</feature>
<feature type="domain" description="RSE1/DDB1/CPSF1 second beta-propeller" evidence="6">
    <location>
        <begin position="757"/>
        <end position="1115"/>
    </location>
</feature>
<feature type="compositionally biased region" description="Polar residues" evidence="3">
    <location>
        <begin position="520"/>
        <end position="534"/>
    </location>
</feature>
<evidence type="ECO:0000313" key="7">
    <source>
        <dbReference type="EMBL" id="RXW13193.1"/>
    </source>
</evidence>
<dbReference type="EMBL" id="SDEE01000984">
    <property type="protein sequence ID" value="RXW13193.1"/>
    <property type="molecule type" value="Genomic_DNA"/>
</dbReference>